<dbReference type="GO" id="GO:0005886">
    <property type="term" value="C:plasma membrane"/>
    <property type="evidence" value="ECO:0007669"/>
    <property type="project" value="UniProtKB-SubCell"/>
</dbReference>
<keyword evidence="8 19" id="KW-0169">Cobalamin biosynthesis</keyword>
<dbReference type="EMBL" id="JAGSOJ010000002">
    <property type="protein sequence ID" value="MCM1990493.1"/>
    <property type="molecule type" value="Genomic_DNA"/>
</dbReference>
<dbReference type="Pfam" id="PF02654">
    <property type="entry name" value="CobS"/>
    <property type="match status" value="1"/>
</dbReference>
<feature type="transmembrane region" description="Helical" evidence="19">
    <location>
        <begin position="63"/>
        <end position="82"/>
    </location>
</feature>
<dbReference type="EC" id="2.7.8.26" evidence="5 19"/>
<comment type="catalytic activity">
    <reaction evidence="17 19">
        <text>alpha-ribazole + adenosylcob(III)inamide-GDP = adenosylcob(III)alamin + GMP + H(+)</text>
        <dbReference type="Rhea" id="RHEA:16049"/>
        <dbReference type="ChEBI" id="CHEBI:10329"/>
        <dbReference type="ChEBI" id="CHEBI:15378"/>
        <dbReference type="ChEBI" id="CHEBI:18408"/>
        <dbReference type="ChEBI" id="CHEBI:58115"/>
        <dbReference type="ChEBI" id="CHEBI:60487"/>
        <dbReference type="EC" id="2.7.8.26"/>
    </reaction>
</comment>
<evidence type="ECO:0000256" key="15">
    <source>
        <dbReference type="ARBA" id="ARBA00032605"/>
    </source>
</evidence>
<dbReference type="GO" id="GO:0008818">
    <property type="term" value="F:cobalamin 5'-phosphate synthase activity"/>
    <property type="evidence" value="ECO:0007669"/>
    <property type="project" value="UniProtKB-UniRule"/>
</dbReference>
<dbReference type="PANTHER" id="PTHR34148">
    <property type="entry name" value="ADENOSYLCOBINAMIDE-GDP RIBAZOLETRANSFERASE"/>
    <property type="match status" value="1"/>
</dbReference>
<keyword evidence="13 19" id="KW-0472">Membrane</keyword>
<evidence type="ECO:0000256" key="18">
    <source>
        <dbReference type="ARBA" id="ARBA00049504"/>
    </source>
</evidence>
<evidence type="ECO:0000256" key="8">
    <source>
        <dbReference type="ARBA" id="ARBA00022573"/>
    </source>
</evidence>
<reference evidence="20" key="1">
    <citation type="journal article" date="2021" name="mSystems">
        <title>Bacteria and Archaea Synergistically Convert Glycine Betaine to Biogenic Methane in the Formosa Cold Seep of the South China Sea.</title>
        <authorList>
            <person name="Li L."/>
            <person name="Zhang W."/>
            <person name="Zhang S."/>
            <person name="Song L."/>
            <person name="Sun Q."/>
            <person name="Zhang H."/>
            <person name="Xiang H."/>
            <person name="Dong X."/>
        </authorList>
    </citation>
    <scope>NUCLEOTIDE SEQUENCE</scope>
    <source>
        <strain evidence="20">ZWT</strain>
    </source>
</reference>
<evidence type="ECO:0000256" key="19">
    <source>
        <dbReference type="HAMAP-Rule" id="MF_00719"/>
    </source>
</evidence>
<evidence type="ECO:0000256" key="11">
    <source>
        <dbReference type="ARBA" id="ARBA00022842"/>
    </source>
</evidence>
<protein>
    <recommendedName>
        <fullName evidence="6 19">Adenosylcobinamide-GDP ribazoletransferase</fullName>
        <ecNumber evidence="5 19">2.7.8.26</ecNumber>
    </recommendedName>
    <alternativeName>
        <fullName evidence="16 19">Cobalamin synthase</fullName>
    </alternativeName>
    <alternativeName>
        <fullName evidence="15 19">Cobalamin-5'-phosphate synthase</fullName>
    </alternativeName>
</protein>
<accession>A0A9J6P3V5</accession>
<evidence type="ECO:0000256" key="16">
    <source>
        <dbReference type="ARBA" id="ARBA00032853"/>
    </source>
</evidence>
<evidence type="ECO:0000256" key="4">
    <source>
        <dbReference type="ARBA" id="ARBA00010561"/>
    </source>
</evidence>
<evidence type="ECO:0000256" key="13">
    <source>
        <dbReference type="ARBA" id="ARBA00023136"/>
    </source>
</evidence>
<feature type="transmembrane region" description="Helical" evidence="19">
    <location>
        <begin position="143"/>
        <end position="162"/>
    </location>
</feature>
<evidence type="ECO:0000256" key="9">
    <source>
        <dbReference type="ARBA" id="ARBA00022679"/>
    </source>
</evidence>
<dbReference type="RefSeq" id="WP_250859525.1">
    <property type="nucleotide sequence ID" value="NZ_JAGSOJ010000002.1"/>
</dbReference>
<comment type="catalytic activity">
    <reaction evidence="18 19">
        <text>alpha-ribazole 5'-phosphate + adenosylcob(III)inamide-GDP = adenosylcob(III)alamin 5'-phosphate + GMP + H(+)</text>
        <dbReference type="Rhea" id="RHEA:23560"/>
        <dbReference type="ChEBI" id="CHEBI:15378"/>
        <dbReference type="ChEBI" id="CHEBI:57918"/>
        <dbReference type="ChEBI" id="CHEBI:58115"/>
        <dbReference type="ChEBI" id="CHEBI:60487"/>
        <dbReference type="ChEBI" id="CHEBI:60493"/>
        <dbReference type="EC" id="2.7.8.26"/>
    </reaction>
</comment>
<gene>
    <name evidence="19 20" type="primary">cobS</name>
    <name evidence="20" type="ORF">KDK92_12245</name>
</gene>
<comment type="caution">
    <text evidence="20">The sequence shown here is derived from an EMBL/GenBank/DDBJ whole genome shotgun (WGS) entry which is preliminary data.</text>
</comment>
<evidence type="ECO:0000256" key="1">
    <source>
        <dbReference type="ARBA" id="ARBA00001946"/>
    </source>
</evidence>
<dbReference type="AlphaFoldDB" id="A0A9J6P3V5"/>
<feature type="transmembrane region" description="Helical" evidence="19">
    <location>
        <begin position="35"/>
        <end position="56"/>
    </location>
</feature>
<dbReference type="InterPro" id="IPR003805">
    <property type="entry name" value="CobS"/>
</dbReference>
<evidence type="ECO:0000313" key="21">
    <source>
        <dbReference type="Proteomes" id="UP001056429"/>
    </source>
</evidence>
<evidence type="ECO:0000256" key="6">
    <source>
        <dbReference type="ARBA" id="ARBA00015850"/>
    </source>
</evidence>
<evidence type="ECO:0000313" key="20">
    <source>
        <dbReference type="EMBL" id="MCM1990493.1"/>
    </source>
</evidence>
<evidence type="ECO:0000256" key="7">
    <source>
        <dbReference type="ARBA" id="ARBA00022475"/>
    </source>
</evidence>
<dbReference type="PANTHER" id="PTHR34148:SF1">
    <property type="entry name" value="ADENOSYLCOBINAMIDE-GDP RIBAZOLETRANSFERASE"/>
    <property type="match status" value="1"/>
</dbReference>
<organism evidence="20 21">
    <name type="scientific">Oceanirhabdus seepicola</name>
    <dbReference type="NCBI Taxonomy" id="2828781"/>
    <lineage>
        <taxon>Bacteria</taxon>
        <taxon>Bacillati</taxon>
        <taxon>Bacillota</taxon>
        <taxon>Clostridia</taxon>
        <taxon>Eubacteriales</taxon>
        <taxon>Clostridiaceae</taxon>
        <taxon>Oceanirhabdus</taxon>
    </lineage>
</organism>
<evidence type="ECO:0000256" key="14">
    <source>
        <dbReference type="ARBA" id="ARBA00025228"/>
    </source>
</evidence>
<keyword evidence="9 19" id="KW-0808">Transferase</keyword>
<comment type="cofactor">
    <cofactor evidence="1 19">
        <name>Mg(2+)</name>
        <dbReference type="ChEBI" id="CHEBI:18420"/>
    </cofactor>
</comment>
<evidence type="ECO:0000256" key="5">
    <source>
        <dbReference type="ARBA" id="ARBA00013200"/>
    </source>
</evidence>
<comment type="pathway">
    <text evidence="3 19">Cofactor biosynthesis; adenosylcobalamin biosynthesis; adenosylcobalamin from cob(II)yrinate a,c-diamide: step 7/7.</text>
</comment>
<dbReference type="GO" id="GO:0009236">
    <property type="term" value="P:cobalamin biosynthetic process"/>
    <property type="evidence" value="ECO:0007669"/>
    <property type="project" value="UniProtKB-UniRule"/>
</dbReference>
<keyword evidence="7 19" id="KW-1003">Cell membrane</keyword>
<dbReference type="NCBIfam" id="TIGR00317">
    <property type="entry name" value="cobS"/>
    <property type="match status" value="1"/>
</dbReference>
<keyword evidence="21" id="KW-1185">Reference proteome</keyword>
<evidence type="ECO:0000256" key="2">
    <source>
        <dbReference type="ARBA" id="ARBA00004651"/>
    </source>
</evidence>
<comment type="subcellular location">
    <subcellularLocation>
        <location evidence="2 19">Cell membrane</location>
        <topology evidence="2 19">Multi-pass membrane protein</topology>
    </subcellularLocation>
</comment>
<name>A0A9J6P3V5_9CLOT</name>
<evidence type="ECO:0000256" key="10">
    <source>
        <dbReference type="ARBA" id="ARBA00022692"/>
    </source>
</evidence>
<dbReference type="GO" id="GO:0051073">
    <property type="term" value="F:adenosylcobinamide-GDP ribazoletransferase activity"/>
    <property type="evidence" value="ECO:0007669"/>
    <property type="project" value="UniProtKB-UniRule"/>
</dbReference>
<feature type="transmembrane region" description="Helical" evidence="19">
    <location>
        <begin position="112"/>
        <end position="131"/>
    </location>
</feature>
<evidence type="ECO:0000256" key="3">
    <source>
        <dbReference type="ARBA" id="ARBA00004663"/>
    </source>
</evidence>
<reference evidence="20" key="2">
    <citation type="submission" date="2021-04" db="EMBL/GenBank/DDBJ databases">
        <authorList>
            <person name="Dong X."/>
        </authorList>
    </citation>
    <scope>NUCLEOTIDE SEQUENCE</scope>
    <source>
        <strain evidence="20">ZWT</strain>
    </source>
</reference>
<keyword evidence="11 19" id="KW-0460">Magnesium</keyword>
<keyword evidence="10 19" id="KW-0812">Transmembrane</keyword>
<dbReference type="Proteomes" id="UP001056429">
    <property type="component" value="Unassembled WGS sequence"/>
</dbReference>
<proteinExistence type="inferred from homology"/>
<feature type="transmembrane region" description="Helical" evidence="19">
    <location>
        <begin position="182"/>
        <end position="215"/>
    </location>
</feature>
<comment type="similarity">
    <text evidence="4 19">Belongs to the CobS family.</text>
</comment>
<comment type="function">
    <text evidence="14 19">Joins adenosylcobinamide-GDP and alpha-ribazole to generate adenosylcobalamin (Ado-cobalamin). Also synthesizes adenosylcobalamin 5'-phosphate from adenosylcobinamide-GDP and alpha-ribazole 5'-phosphate.</text>
</comment>
<evidence type="ECO:0000256" key="12">
    <source>
        <dbReference type="ARBA" id="ARBA00022989"/>
    </source>
</evidence>
<keyword evidence="12 19" id="KW-1133">Transmembrane helix</keyword>
<evidence type="ECO:0000256" key="17">
    <source>
        <dbReference type="ARBA" id="ARBA00048623"/>
    </source>
</evidence>
<dbReference type="HAMAP" id="MF_00719">
    <property type="entry name" value="CobS"/>
    <property type="match status" value="1"/>
</dbReference>
<sequence length="252" mass="27711">MGNFWNNIQLYFQFLTRVPINKNLNCEEKNFRNGIFAFVIVGGFLGIINYGILLIFKNTLPSIVIAGFLVLIPIMLTGGMQMDGIGDTCDGFFAFKEGGKERRIEIMKDSNVGTFAVIAIIWDMGMKLVLLNELIVMHKYWGVFMYMVLSRLGVMFSAKIAVRAKEHGTGNLYIENCTGKGIAIAVIITCGLATICGALVETVIIIPVILFVVWIFNSYCNKKIGGQTGDTLGATNEICELVALIVMVALAL</sequence>